<evidence type="ECO:0000313" key="2">
    <source>
        <dbReference type="Proteomes" id="UP001176941"/>
    </source>
</evidence>
<name>A0ABN8YI76_RANTA</name>
<gene>
    <name evidence="1" type="ORF">MRATA1EN1_LOCUS9090</name>
</gene>
<organism evidence="1 2">
    <name type="scientific">Rangifer tarandus platyrhynchus</name>
    <name type="common">Svalbard reindeer</name>
    <dbReference type="NCBI Taxonomy" id="3082113"/>
    <lineage>
        <taxon>Eukaryota</taxon>
        <taxon>Metazoa</taxon>
        <taxon>Chordata</taxon>
        <taxon>Craniata</taxon>
        <taxon>Vertebrata</taxon>
        <taxon>Euteleostomi</taxon>
        <taxon>Mammalia</taxon>
        <taxon>Eutheria</taxon>
        <taxon>Laurasiatheria</taxon>
        <taxon>Artiodactyla</taxon>
        <taxon>Ruminantia</taxon>
        <taxon>Pecora</taxon>
        <taxon>Cervidae</taxon>
        <taxon>Odocoileinae</taxon>
        <taxon>Rangifer</taxon>
    </lineage>
</organism>
<reference evidence="1" key="1">
    <citation type="submission" date="2023-04" db="EMBL/GenBank/DDBJ databases">
        <authorList>
            <consortium name="ELIXIR-Norway"/>
        </authorList>
    </citation>
    <scope>NUCLEOTIDE SEQUENCE [LARGE SCALE GENOMIC DNA]</scope>
</reference>
<evidence type="ECO:0000313" key="1">
    <source>
        <dbReference type="EMBL" id="CAI9160128.1"/>
    </source>
</evidence>
<dbReference type="EMBL" id="OX459938">
    <property type="protein sequence ID" value="CAI9160128.1"/>
    <property type="molecule type" value="Genomic_DNA"/>
</dbReference>
<protein>
    <submittedName>
        <fullName evidence="1">Uncharacterized protein</fullName>
    </submittedName>
</protein>
<keyword evidence="2" id="KW-1185">Reference proteome</keyword>
<dbReference type="Proteomes" id="UP001176941">
    <property type="component" value="Chromosome 2"/>
</dbReference>
<accession>A0ABN8YI76</accession>
<sequence>MSTVCLHNQENIPALLLGSALFGVEGNGLLGSSGVIRIEDQRDGVLQGSCFPTEMCKLGAPAVLFARGGQWSCSILPHTKLSLSSNKDPTGSGLKETPMY</sequence>
<proteinExistence type="predicted"/>